<sequence>MTKTYSQTCNLLIVNDIPIYKILTFLRAKNKLKDFVGTLARLLLIS</sequence>
<dbReference type="Proteomes" id="UP000010433">
    <property type="component" value="Unassembled WGS sequence"/>
</dbReference>
<reference evidence="1 2" key="1">
    <citation type="submission" date="2012-05" db="EMBL/GenBank/DDBJ databases">
        <authorList>
            <person name="Weinstock G."/>
            <person name="Sodergren E."/>
            <person name="Lobos E.A."/>
            <person name="Fulton L."/>
            <person name="Fulton R."/>
            <person name="Courtney L."/>
            <person name="Fronick C."/>
            <person name="O'Laughlin M."/>
            <person name="Godfrey J."/>
            <person name="Wilson R.M."/>
            <person name="Miner T."/>
            <person name="Farmer C."/>
            <person name="Delehaunty K."/>
            <person name="Cordes M."/>
            <person name="Minx P."/>
            <person name="Tomlinson C."/>
            <person name="Chen J."/>
            <person name="Wollam A."/>
            <person name="Pepin K.H."/>
            <person name="Bhonagiri V."/>
            <person name="Zhang X."/>
            <person name="Suruliraj S."/>
            <person name="Warren W."/>
            <person name="Mitreva M."/>
            <person name="Mardis E.R."/>
            <person name="Wilson R.K."/>
        </authorList>
    </citation>
    <scope>NUCLEOTIDE SEQUENCE [LARGE SCALE GENOMIC DNA]</scope>
    <source>
        <strain evidence="1 2">F0055</strain>
    </source>
</reference>
<accession>L1NGE9</accession>
<protein>
    <submittedName>
        <fullName evidence="1">Uncharacterized protein</fullName>
    </submittedName>
</protein>
<dbReference type="AlphaFoldDB" id="L1NGE9"/>
<comment type="caution">
    <text evidence="1">The sequence shown here is derived from an EMBL/GenBank/DDBJ whole genome shotgun (WGS) entry which is preliminary data.</text>
</comment>
<name>L1NGE9_9BACT</name>
<organism evidence="1 2">
    <name type="scientific">Hoylesella saccharolytica F0055</name>
    <dbReference type="NCBI Taxonomy" id="1127699"/>
    <lineage>
        <taxon>Bacteria</taxon>
        <taxon>Pseudomonadati</taxon>
        <taxon>Bacteroidota</taxon>
        <taxon>Bacteroidia</taxon>
        <taxon>Bacteroidales</taxon>
        <taxon>Prevotellaceae</taxon>
        <taxon>Hoylesella</taxon>
    </lineage>
</organism>
<evidence type="ECO:0000313" key="2">
    <source>
        <dbReference type="Proteomes" id="UP000010433"/>
    </source>
</evidence>
<evidence type="ECO:0000313" key="1">
    <source>
        <dbReference type="EMBL" id="EKY02335.1"/>
    </source>
</evidence>
<dbReference type="EMBL" id="AMEP01000055">
    <property type="protein sequence ID" value="EKY02335.1"/>
    <property type="molecule type" value="Genomic_DNA"/>
</dbReference>
<dbReference type="HOGENOM" id="CLU_3187473_0_0_10"/>
<keyword evidence="2" id="KW-1185">Reference proteome</keyword>
<gene>
    <name evidence="1" type="ORF">HMPREF9151_00779</name>
</gene>
<dbReference type="STRING" id="1127699.HMPREF9151_00779"/>
<proteinExistence type="predicted"/>